<protein>
    <submittedName>
        <fullName evidence="1">Uncharacterized protein</fullName>
    </submittedName>
</protein>
<dbReference type="EMBL" id="CP017560">
    <property type="protein sequence ID" value="AOV06236.1"/>
    <property type="molecule type" value="Genomic_DNA"/>
</dbReference>
<dbReference type="RefSeq" id="WP_075526329.1">
    <property type="nucleotide sequence ID" value="NZ_CP017560.1"/>
</dbReference>
<organism evidence="1 2">
    <name type="scientific">Sporosarcina ureilytica</name>
    <dbReference type="NCBI Taxonomy" id="298596"/>
    <lineage>
        <taxon>Bacteria</taxon>
        <taxon>Bacillati</taxon>
        <taxon>Bacillota</taxon>
        <taxon>Bacilli</taxon>
        <taxon>Bacillales</taxon>
        <taxon>Caryophanaceae</taxon>
        <taxon>Sporosarcina</taxon>
    </lineage>
</organism>
<keyword evidence="2" id="KW-1185">Reference proteome</keyword>
<evidence type="ECO:0000313" key="1">
    <source>
        <dbReference type="EMBL" id="AOV06236.1"/>
    </source>
</evidence>
<sequence>MIQSLRIVEDVLENSSHQRWHFEVILDDKKYEGYYKDDDVDWFQMQPDQDNHAMPLEQLEEEVIRRINEWLSTFQE</sequence>
<proteinExistence type="predicted"/>
<dbReference type="AlphaFoldDB" id="A0A1D8JC03"/>
<accession>A0A1D8JC03</accession>
<evidence type="ECO:0000313" key="2">
    <source>
        <dbReference type="Proteomes" id="UP000185746"/>
    </source>
</evidence>
<name>A0A1D8JC03_9BACL</name>
<gene>
    <name evidence="1" type="ORF">BI350_00350</name>
</gene>
<reference evidence="1 2" key="1">
    <citation type="submission" date="2016-09" db="EMBL/GenBank/DDBJ databases">
        <title>Complete genome sequence of the Lysinibacillus sphaericus LMG 22257, a specie of Bacillus with ureolytic activity that can effectively biodeposit calcium carbonate.</title>
        <authorList>
            <person name="Yan W."/>
        </authorList>
    </citation>
    <scope>NUCLEOTIDE SEQUENCE [LARGE SCALE GENOMIC DNA]</scope>
    <source>
        <strain evidence="1 2">LMG 22257</strain>
    </source>
</reference>
<dbReference type="KEGG" id="surl:BI350_00350"/>
<dbReference type="Proteomes" id="UP000185746">
    <property type="component" value="Chromosome"/>
</dbReference>